<feature type="transmembrane region" description="Helical" evidence="3">
    <location>
        <begin position="63"/>
        <end position="85"/>
    </location>
</feature>
<reference evidence="5 6" key="1">
    <citation type="submission" date="2019-01" db="EMBL/GenBank/DDBJ databases">
        <title>Egibacter rhizosphaerae EGI 80759T.</title>
        <authorList>
            <person name="Chen D.-D."/>
            <person name="Tian Y."/>
            <person name="Jiao J.-Y."/>
            <person name="Zhang X.-T."/>
            <person name="Zhang Y.-G."/>
            <person name="Zhang Y."/>
            <person name="Xiao M."/>
            <person name="Shu W.-S."/>
            <person name="Li W.-J."/>
        </authorList>
    </citation>
    <scope>NUCLEOTIDE SEQUENCE [LARGE SCALE GENOMIC DNA]</scope>
    <source>
        <strain evidence="5 6">EGI 80759</strain>
    </source>
</reference>
<dbReference type="GO" id="GO:0016020">
    <property type="term" value="C:membrane"/>
    <property type="evidence" value="ECO:0007669"/>
    <property type="project" value="InterPro"/>
</dbReference>
<dbReference type="EMBL" id="CP036402">
    <property type="protein sequence ID" value="QBI19771.1"/>
    <property type="molecule type" value="Genomic_DNA"/>
</dbReference>
<comment type="similarity">
    <text evidence="1">Belongs to the EamA transporter family.</text>
</comment>
<dbReference type="OrthoDB" id="3577499at2"/>
<dbReference type="Proteomes" id="UP000291469">
    <property type="component" value="Chromosome"/>
</dbReference>
<protein>
    <submittedName>
        <fullName evidence="5">EamA family transporter</fullName>
    </submittedName>
</protein>
<evidence type="ECO:0000256" key="3">
    <source>
        <dbReference type="SAM" id="Phobius"/>
    </source>
</evidence>
<dbReference type="PANTHER" id="PTHR22911">
    <property type="entry name" value="ACYL-MALONYL CONDENSING ENZYME-RELATED"/>
    <property type="match status" value="1"/>
</dbReference>
<feature type="transmembrane region" description="Helical" evidence="3">
    <location>
        <begin position="238"/>
        <end position="258"/>
    </location>
</feature>
<dbReference type="KEGG" id="erz:ER308_09545"/>
<feature type="transmembrane region" description="Helical" evidence="3">
    <location>
        <begin position="295"/>
        <end position="312"/>
    </location>
</feature>
<feature type="transmembrane region" description="Helical" evidence="3">
    <location>
        <begin position="97"/>
        <end position="115"/>
    </location>
</feature>
<organism evidence="5 6">
    <name type="scientific">Egibacter rhizosphaerae</name>
    <dbReference type="NCBI Taxonomy" id="1670831"/>
    <lineage>
        <taxon>Bacteria</taxon>
        <taxon>Bacillati</taxon>
        <taxon>Actinomycetota</taxon>
        <taxon>Nitriliruptoria</taxon>
        <taxon>Egibacterales</taxon>
        <taxon>Egibacteraceae</taxon>
        <taxon>Egibacter</taxon>
    </lineage>
</organism>
<dbReference type="InterPro" id="IPR000620">
    <property type="entry name" value="EamA_dom"/>
</dbReference>
<dbReference type="SUPFAM" id="SSF103481">
    <property type="entry name" value="Multidrug resistance efflux transporter EmrE"/>
    <property type="match status" value="2"/>
</dbReference>
<evidence type="ECO:0000256" key="1">
    <source>
        <dbReference type="ARBA" id="ARBA00007362"/>
    </source>
</evidence>
<sequence length="347" mass="34975">MVNVRGWILSGHTNPRSLGGQTVNRWSHRTGNAVVLAAAVLWGTAGTTASLEDIAPPAAQAAAWRGVLGAAALLLATVAAGQLRALTAMMRGPRRSWLVCAAVAVALFQVAFFTAVHLTGVALGTVVALGSAPIVGGIVRALTTGRPPSPRWAFATTLAVAGVALLLLPTGERAADPLGIALAAVAGAAFAGYTLVLQRHRALGDRLLPTTAAAFGGSAVLLSPLIAFGDHGWLESPAGVGVALWLGLVTAGLAYALYAAGLRTVPAPRALTMTLAEPVTAVLLGLLLLGEPLTPTGLAGLLLVSGGLAAAVRPPSRWRTSDPPPPQGSEPVSPASRSPEPRGGERG</sequence>
<dbReference type="Gene3D" id="1.10.3730.20">
    <property type="match status" value="1"/>
</dbReference>
<keyword evidence="6" id="KW-1185">Reference proteome</keyword>
<keyword evidence="3" id="KW-0472">Membrane</keyword>
<name>A0A411YF12_9ACTN</name>
<feature type="transmembrane region" description="Helical" evidence="3">
    <location>
        <begin position="270"/>
        <end position="289"/>
    </location>
</feature>
<keyword evidence="3" id="KW-0812">Transmembrane</keyword>
<feature type="domain" description="EamA" evidence="4">
    <location>
        <begin position="31"/>
        <end position="167"/>
    </location>
</feature>
<dbReference type="AlphaFoldDB" id="A0A411YF12"/>
<feature type="transmembrane region" description="Helical" evidence="3">
    <location>
        <begin position="33"/>
        <end position="51"/>
    </location>
</feature>
<evidence type="ECO:0000313" key="6">
    <source>
        <dbReference type="Proteomes" id="UP000291469"/>
    </source>
</evidence>
<accession>A0A411YF12</accession>
<feature type="transmembrane region" description="Helical" evidence="3">
    <location>
        <begin position="152"/>
        <end position="171"/>
    </location>
</feature>
<keyword evidence="3" id="KW-1133">Transmembrane helix</keyword>
<feature type="region of interest" description="Disordered" evidence="2">
    <location>
        <begin position="314"/>
        <end position="347"/>
    </location>
</feature>
<evidence type="ECO:0000256" key="2">
    <source>
        <dbReference type="SAM" id="MobiDB-lite"/>
    </source>
</evidence>
<feature type="transmembrane region" description="Helical" evidence="3">
    <location>
        <begin position="121"/>
        <end position="140"/>
    </location>
</feature>
<proteinExistence type="inferred from homology"/>
<evidence type="ECO:0000259" key="4">
    <source>
        <dbReference type="Pfam" id="PF00892"/>
    </source>
</evidence>
<dbReference type="InterPro" id="IPR037185">
    <property type="entry name" value="EmrE-like"/>
</dbReference>
<gene>
    <name evidence="5" type="ORF">ER308_09545</name>
</gene>
<feature type="transmembrane region" description="Helical" evidence="3">
    <location>
        <begin position="177"/>
        <end position="195"/>
    </location>
</feature>
<evidence type="ECO:0000313" key="5">
    <source>
        <dbReference type="EMBL" id="QBI19771.1"/>
    </source>
</evidence>
<feature type="transmembrane region" description="Helical" evidence="3">
    <location>
        <begin position="207"/>
        <end position="226"/>
    </location>
</feature>
<feature type="domain" description="EamA" evidence="4">
    <location>
        <begin position="179"/>
        <end position="310"/>
    </location>
</feature>
<dbReference type="Pfam" id="PF00892">
    <property type="entry name" value="EamA"/>
    <property type="match status" value="2"/>
</dbReference>
<dbReference type="PANTHER" id="PTHR22911:SF79">
    <property type="entry name" value="MOBA-LIKE NTP TRANSFERASE DOMAIN-CONTAINING PROTEIN"/>
    <property type="match status" value="1"/>
</dbReference>